<dbReference type="PRINTS" id="PR00499">
    <property type="entry name" value="P67PHOX"/>
</dbReference>
<dbReference type="GeneTree" id="ENSGT00940000154811"/>
<dbReference type="GO" id="GO:0031209">
    <property type="term" value="C:SCAR complex"/>
    <property type="evidence" value="ECO:0007669"/>
    <property type="project" value="TreeGrafter"/>
</dbReference>
<dbReference type="AlphaFoldDB" id="A0A8C9YGU6"/>
<dbReference type="GO" id="GO:0030027">
    <property type="term" value="C:lamellipodium"/>
    <property type="evidence" value="ECO:0007669"/>
    <property type="project" value="UniProtKB-SubCell"/>
</dbReference>
<dbReference type="GO" id="GO:0001764">
    <property type="term" value="P:neuron migration"/>
    <property type="evidence" value="ECO:0007669"/>
    <property type="project" value="TreeGrafter"/>
</dbReference>
<evidence type="ECO:0000256" key="9">
    <source>
        <dbReference type="ARBA" id="ARBA00023054"/>
    </source>
</evidence>
<feature type="domain" description="SH3" evidence="16">
    <location>
        <begin position="313"/>
        <end position="371"/>
    </location>
</feature>
<evidence type="ECO:0000259" key="16">
    <source>
        <dbReference type="PROSITE" id="PS50002"/>
    </source>
</evidence>
<keyword evidence="10" id="KW-0206">Cytoskeleton</keyword>
<comment type="function">
    <text evidence="12">Induces bone resorption, acting probably through a signaling cascade which results in the secretion of factor(s) enhancing osteoclast formation and activity.</text>
</comment>
<dbReference type="PRINTS" id="PR00452">
    <property type="entry name" value="SH3DOMAIN"/>
</dbReference>
<feature type="region of interest" description="Disordered" evidence="15">
    <location>
        <begin position="128"/>
        <end position="171"/>
    </location>
</feature>
<dbReference type="GO" id="GO:0030175">
    <property type="term" value="C:filopodium"/>
    <property type="evidence" value="ECO:0007669"/>
    <property type="project" value="UniProtKB-SubCell"/>
</dbReference>
<feature type="region of interest" description="Disordered" evidence="15">
    <location>
        <begin position="193"/>
        <end position="268"/>
    </location>
</feature>
<comment type="similarity">
    <text evidence="4">Belongs to the ABI family.</text>
</comment>
<keyword evidence="6" id="KW-0963">Cytoplasm</keyword>
<keyword evidence="7" id="KW-0597">Phosphoprotein</keyword>
<feature type="compositionally biased region" description="Polar residues" evidence="15">
    <location>
        <begin position="259"/>
        <end position="268"/>
    </location>
</feature>
<evidence type="ECO:0000259" key="17">
    <source>
        <dbReference type="PROSITE" id="PS50192"/>
    </source>
</evidence>
<feature type="compositionally biased region" description="Pro residues" evidence="15">
    <location>
        <begin position="230"/>
        <end position="240"/>
    </location>
</feature>
<evidence type="ECO:0000313" key="19">
    <source>
        <dbReference type="Proteomes" id="UP000694568"/>
    </source>
</evidence>
<dbReference type="FunFam" id="2.30.30.40:FF:000072">
    <property type="entry name" value="Unconventional Myosin IB"/>
    <property type="match status" value="1"/>
</dbReference>
<proteinExistence type="inferred from homology"/>
<dbReference type="PANTHER" id="PTHR10460">
    <property type="entry name" value="ABL INTERACTOR FAMILY MEMBER"/>
    <property type="match status" value="1"/>
</dbReference>
<evidence type="ECO:0000256" key="6">
    <source>
        <dbReference type="ARBA" id="ARBA00022490"/>
    </source>
</evidence>
<evidence type="ECO:0000256" key="3">
    <source>
        <dbReference type="ARBA" id="ARBA00004510"/>
    </source>
</evidence>
<dbReference type="InterPro" id="IPR012849">
    <property type="entry name" value="Abl-interactor_HHR_dom"/>
</dbReference>
<dbReference type="GO" id="GO:0017124">
    <property type="term" value="F:SH3 domain binding"/>
    <property type="evidence" value="ECO:0007669"/>
    <property type="project" value="TreeGrafter"/>
</dbReference>
<dbReference type="Pfam" id="PF14604">
    <property type="entry name" value="SH3_9"/>
    <property type="match status" value="1"/>
</dbReference>
<evidence type="ECO:0000256" key="8">
    <source>
        <dbReference type="ARBA" id="ARBA00023043"/>
    </source>
</evidence>
<keyword evidence="9" id="KW-0175">Coiled coil</keyword>
<keyword evidence="5 14" id="KW-0728">SH3 domain</keyword>
<name>A0A8C9YGU6_SANLU</name>
<dbReference type="Proteomes" id="UP000694568">
    <property type="component" value="Unplaced"/>
</dbReference>
<keyword evidence="11" id="KW-0966">Cell projection</keyword>
<keyword evidence="8" id="KW-0040">ANK repeat</keyword>
<evidence type="ECO:0000256" key="11">
    <source>
        <dbReference type="ARBA" id="ARBA00023273"/>
    </source>
</evidence>
<evidence type="ECO:0000256" key="13">
    <source>
        <dbReference type="ARBA" id="ARBA00040640"/>
    </source>
</evidence>
<evidence type="ECO:0000256" key="7">
    <source>
        <dbReference type="ARBA" id="ARBA00022553"/>
    </source>
</evidence>
<accession>A0A8C9YGU6</accession>
<evidence type="ECO:0000256" key="5">
    <source>
        <dbReference type="ARBA" id="ARBA00022443"/>
    </source>
</evidence>
<evidence type="ECO:0000256" key="4">
    <source>
        <dbReference type="ARBA" id="ARBA00010020"/>
    </source>
</evidence>
<reference evidence="18" key="1">
    <citation type="submission" date="2025-08" db="UniProtKB">
        <authorList>
            <consortium name="Ensembl"/>
        </authorList>
    </citation>
    <scope>IDENTIFICATION</scope>
</reference>
<dbReference type="PROSITE" id="PS50192">
    <property type="entry name" value="T_SNARE"/>
    <property type="match status" value="1"/>
</dbReference>
<evidence type="ECO:0000256" key="10">
    <source>
        <dbReference type="ARBA" id="ARBA00023212"/>
    </source>
</evidence>
<dbReference type="GO" id="GO:0005856">
    <property type="term" value="C:cytoskeleton"/>
    <property type="evidence" value="ECO:0007669"/>
    <property type="project" value="UniProtKB-SubCell"/>
</dbReference>
<sequence length="371" mass="40270">MKEQKLEEEVMKILEEAPSARKALLENYDNLLNVADYCYNNYIQSGDGSLAALEETKNFTTRSLASVAYQISCLASSVLSLLDAQNNQLRHMESSINLIGQTVEMHKEKVSRREIGVFTAVRRVPRCHKILPPPQPPAGPQPRPPYSRRPISYQQLDGLGHGMKVPSSFGKPVAAPTIPSTYQAPPESDIISTLLLDAPPPPPLPQYDDVTDAPALPPPPPESPGEMSALPPPPPPPPPSEAVTNHSAAPPPAPPLSLETGQGETKTSSDLCLLDLELPATPPPLLLDDLGGFDDIMPPLPPPVDYDTDEPPQYLEKVAALYSYEASKPDDLSLTVGDVIYLTHRHSDGWCEGVLRGNRGFFPENYVQSCG</sequence>
<feature type="domain" description="T-SNARE coiled-coil homology" evidence="17">
    <location>
        <begin position="51"/>
        <end position="113"/>
    </location>
</feature>
<protein>
    <recommendedName>
        <fullName evidence="13">Osteoclast-stimulating factor 1</fullName>
    </recommendedName>
</protein>
<dbReference type="GO" id="GO:0035591">
    <property type="term" value="F:signaling adaptor activity"/>
    <property type="evidence" value="ECO:0007669"/>
    <property type="project" value="TreeGrafter"/>
</dbReference>
<evidence type="ECO:0000256" key="2">
    <source>
        <dbReference type="ARBA" id="ARBA00004486"/>
    </source>
</evidence>
<dbReference type="PROSITE" id="PS50002">
    <property type="entry name" value="SH3"/>
    <property type="match status" value="1"/>
</dbReference>
<evidence type="ECO:0000256" key="12">
    <source>
        <dbReference type="ARBA" id="ARBA00037432"/>
    </source>
</evidence>
<dbReference type="Pfam" id="PF07815">
    <property type="entry name" value="Abi_HHR"/>
    <property type="match status" value="1"/>
</dbReference>
<keyword evidence="19" id="KW-1185">Reference proteome</keyword>
<organism evidence="18 19">
    <name type="scientific">Sander lucioperca</name>
    <name type="common">Pike-perch</name>
    <name type="synonym">Perca lucioperca</name>
    <dbReference type="NCBI Taxonomy" id="283035"/>
    <lineage>
        <taxon>Eukaryota</taxon>
        <taxon>Metazoa</taxon>
        <taxon>Chordata</taxon>
        <taxon>Craniata</taxon>
        <taxon>Vertebrata</taxon>
        <taxon>Euteleostomi</taxon>
        <taxon>Actinopterygii</taxon>
        <taxon>Neopterygii</taxon>
        <taxon>Teleostei</taxon>
        <taxon>Neoteleostei</taxon>
        <taxon>Acanthomorphata</taxon>
        <taxon>Eupercaria</taxon>
        <taxon>Perciformes</taxon>
        <taxon>Percoidei</taxon>
        <taxon>Percidae</taxon>
        <taxon>Luciopercinae</taxon>
        <taxon>Sander</taxon>
    </lineage>
</organism>
<evidence type="ECO:0000256" key="1">
    <source>
        <dbReference type="ARBA" id="ARBA00004245"/>
    </source>
</evidence>
<dbReference type="InterPro" id="IPR001452">
    <property type="entry name" value="SH3_domain"/>
</dbReference>
<dbReference type="SUPFAM" id="SSF50044">
    <property type="entry name" value="SH3-domain"/>
    <property type="match status" value="1"/>
</dbReference>
<dbReference type="Ensembl" id="ENSSLUT00000025862.1">
    <property type="protein sequence ID" value="ENSSLUP00000025056.1"/>
    <property type="gene ID" value="ENSSLUG00000011410.1"/>
</dbReference>
<dbReference type="SMART" id="SM00326">
    <property type="entry name" value="SH3"/>
    <property type="match status" value="1"/>
</dbReference>
<dbReference type="Gene3D" id="6.10.140.1620">
    <property type="match status" value="1"/>
</dbReference>
<dbReference type="InterPro" id="IPR028457">
    <property type="entry name" value="ABI"/>
</dbReference>
<feature type="compositionally biased region" description="Pro residues" evidence="15">
    <location>
        <begin position="131"/>
        <end position="147"/>
    </location>
</feature>
<evidence type="ECO:0000313" key="18">
    <source>
        <dbReference type="Ensembl" id="ENSSLUP00000025056.1"/>
    </source>
</evidence>
<reference evidence="18" key="2">
    <citation type="submission" date="2025-09" db="UniProtKB">
        <authorList>
            <consortium name="Ensembl"/>
        </authorList>
    </citation>
    <scope>IDENTIFICATION</scope>
</reference>
<dbReference type="InterPro" id="IPR036028">
    <property type="entry name" value="SH3-like_dom_sf"/>
</dbReference>
<evidence type="ECO:0000256" key="14">
    <source>
        <dbReference type="PROSITE-ProRule" id="PRU00192"/>
    </source>
</evidence>
<evidence type="ECO:0000256" key="15">
    <source>
        <dbReference type="SAM" id="MobiDB-lite"/>
    </source>
</evidence>
<dbReference type="PANTHER" id="PTHR10460:SF60">
    <property type="entry name" value="ABI GENE FAMILY MEMBER 3"/>
    <property type="match status" value="1"/>
</dbReference>
<dbReference type="Gene3D" id="2.30.30.40">
    <property type="entry name" value="SH3 Domains"/>
    <property type="match status" value="1"/>
</dbReference>
<comment type="subcellular location">
    <subcellularLocation>
        <location evidence="2">Cell projection</location>
        <location evidence="2">Filopodium</location>
    </subcellularLocation>
    <subcellularLocation>
        <location evidence="3">Cell projection</location>
        <location evidence="3">Lamellipodium</location>
    </subcellularLocation>
    <subcellularLocation>
        <location evidence="1">Cytoplasm</location>
        <location evidence="1">Cytoskeleton</location>
    </subcellularLocation>
</comment>
<dbReference type="InterPro" id="IPR000727">
    <property type="entry name" value="T_SNARE_dom"/>
</dbReference>